<evidence type="ECO:0000256" key="1">
    <source>
        <dbReference type="ARBA" id="ARBA00006479"/>
    </source>
</evidence>
<dbReference type="PANTHER" id="PTHR18964">
    <property type="entry name" value="ROK (REPRESSOR, ORF, KINASE) FAMILY"/>
    <property type="match status" value="1"/>
</dbReference>
<dbReference type="InterPro" id="IPR043129">
    <property type="entry name" value="ATPase_NBD"/>
</dbReference>
<gene>
    <name evidence="2" type="ORF">GCM10010405_01420</name>
</gene>
<sequence length="315" mass="31789">MPLMDQDLLAALDIGGTKIAGALVDDDGGLLLRVQRPTPSREPGDGVMRAVAEVLDELRDADEWRRVAALGIGSAGPVDGRRGTVSPVNIPGWRDYPLVARVRERIGELPVNLVGDGVAMTAAEHWQGAARGRDNALCMVVSTGVGGGLVLGGRLHPGPTGNAGHIGHISVDLDGEPCPCGARGCVEGIASGPNIARRALADGWRPGPDGDTSAAAVAAAARAGDPVAAASFERAARALAAGIAATATLVEIEIAVVGGGVAQAGEVLFAPLRRILGEYATLSFVRELEVVPAGTGTDAGLVGAAAACREALGRP</sequence>
<protein>
    <submittedName>
        <fullName evidence="2">ROK family protein</fullName>
    </submittedName>
</protein>
<dbReference type="Proteomes" id="UP001501638">
    <property type="component" value="Unassembled WGS sequence"/>
</dbReference>
<dbReference type="EMBL" id="BAAASZ010000003">
    <property type="protein sequence ID" value="GAA2422810.1"/>
    <property type="molecule type" value="Genomic_DNA"/>
</dbReference>
<dbReference type="InterPro" id="IPR000600">
    <property type="entry name" value="ROK"/>
</dbReference>
<reference evidence="3" key="1">
    <citation type="journal article" date="2019" name="Int. J. Syst. Evol. Microbiol.">
        <title>The Global Catalogue of Microorganisms (GCM) 10K type strain sequencing project: providing services to taxonomists for standard genome sequencing and annotation.</title>
        <authorList>
            <consortium name="The Broad Institute Genomics Platform"/>
            <consortium name="The Broad Institute Genome Sequencing Center for Infectious Disease"/>
            <person name="Wu L."/>
            <person name="Ma J."/>
        </authorList>
    </citation>
    <scope>NUCLEOTIDE SEQUENCE [LARGE SCALE GENOMIC DNA]</scope>
    <source>
        <strain evidence="3">JCM 6305</strain>
    </source>
</reference>
<dbReference type="Pfam" id="PF00480">
    <property type="entry name" value="ROK"/>
    <property type="match status" value="1"/>
</dbReference>
<dbReference type="SUPFAM" id="SSF53067">
    <property type="entry name" value="Actin-like ATPase domain"/>
    <property type="match status" value="1"/>
</dbReference>
<dbReference type="PROSITE" id="PS01125">
    <property type="entry name" value="ROK"/>
    <property type="match status" value="1"/>
</dbReference>
<proteinExistence type="inferred from homology"/>
<keyword evidence="3" id="KW-1185">Reference proteome</keyword>
<evidence type="ECO:0000313" key="3">
    <source>
        <dbReference type="Proteomes" id="UP001501638"/>
    </source>
</evidence>
<comment type="caution">
    <text evidence="2">The sequence shown here is derived from an EMBL/GenBank/DDBJ whole genome shotgun (WGS) entry which is preliminary data.</text>
</comment>
<dbReference type="Gene3D" id="3.30.420.40">
    <property type="match status" value="2"/>
</dbReference>
<organism evidence="2 3">
    <name type="scientific">Streptomyces macrosporus</name>
    <dbReference type="NCBI Taxonomy" id="44032"/>
    <lineage>
        <taxon>Bacteria</taxon>
        <taxon>Bacillati</taxon>
        <taxon>Actinomycetota</taxon>
        <taxon>Actinomycetes</taxon>
        <taxon>Kitasatosporales</taxon>
        <taxon>Streptomycetaceae</taxon>
        <taxon>Streptomyces</taxon>
    </lineage>
</organism>
<accession>A0ABP5WBB2</accession>
<dbReference type="InterPro" id="IPR049874">
    <property type="entry name" value="ROK_cs"/>
</dbReference>
<name>A0ABP5WBB2_9ACTN</name>
<evidence type="ECO:0000313" key="2">
    <source>
        <dbReference type="EMBL" id="GAA2422810.1"/>
    </source>
</evidence>
<comment type="similarity">
    <text evidence="1">Belongs to the ROK (NagC/XylR) family.</text>
</comment>
<dbReference type="PANTHER" id="PTHR18964:SF169">
    <property type="entry name" value="N-ACETYLMANNOSAMINE KINASE"/>
    <property type="match status" value="1"/>
</dbReference>